<dbReference type="Gene3D" id="3.30.1660.40">
    <property type="entry name" value="FlgT, N-terminal domain"/>
    <property type="match status" value="1"/>
</dbReference>
<dbReference type="Pfam" id="PF16538">
    <property type="entry name" value="FlgT_C"/>
    <property type="match status" value="1"/>
</dbReference>
<dbReference type="Gene3D" id="2.40.10.410">
    <property type="entry name" value="FlgT, C-terminal domain"/>
    <property type="match status" value="1"/>
</dbReference>
<name>A0A1M5YB52_9GAMM</name>
<feature type="signal peptide" evidence="1">
    <location>
        <begin position="1"/>
        <end position="21"/>
    </location>
</feature>
<dbReference type="InterPro" id="IPR032386">
    <property type="entry name" value="FlgT_M"/>
</dbReference>
<proteinExistence type="predicted"/>
<keyword evidence="1" id="KW-0732">Signal</keyword>
<reference evidence="5 6" key="1">
    <citation type="submission" date="2016-11" db="EMBL/GenBank/DDBJ databases">
        <authorList>
            <person name="Jaros S."/>
            <person name="Januszkiewicz K."/>
            <person name="Wedrychowicz H."/>
        </authorList>
    </citation>
    <scope>NUCLEOTIDE SEQUENCE [LARGE SCALE GENOMIC DNA]</scope>
    <source>
        <strain evidence="5 6">DSM 16917</strain>
    </source>
</reference>
<gene>
    <name evidence="5" type="ORF">SAMN02745129_4039</name>
</gene>
<dbReference type="RefSeq" id="WP_067663740.1">
    <property type="nucleotide sequence ID" value="NZ_FQXG01000007.1"/>
</dbReference>
<keyword evidence="5" id="KW-0969">Cilium</keyword>
<dbReference type="InterPro" id="IPR032370">
    <property type="entry name" value="FlgT_N"/>
</dbReference>
<evidence type="ECO:0000313" key="6">
    <source>
        <dbReference type="Proteomes" id="UP000184268"/>
    </source>
</evidence>
<evidence type="ECO:0000259" key="4">
    <source>
        <dbReference type="Pfam" id="PF16548"/>
    </source>
</evidence>
<sequence length="374" mass="41967">MPTLARLVAALLALFSFCATALPIEVSGEAPIVNNNEEEARQRAIDRALAQAVMSQGGMVDFNQASQNGVLQQEEMSWQSRTQVRSMELLSEQRQGDKLTVRLRVELAHVSEPNCRGLSGRAAISVPRAEVRYRDQLVPGGLYELDAALSRLLGNTLSGESHFAFAKVRDDLRLDLIPPQPHWITELGQQDGSQYVLNVIIDDVSVDQPKKRLGWFERTANRTIALEARLYDSFSGERVWQQRYRSAADWPYKRQEIADTATERFWSSEFGEELRRLTFEMVADVDGLLTCQPLKGRIVQLSQETVILDLGLRNGIRPGDQLELVHQQGAWGSDSGLVMTVEQVHPESARARLDGASAMMGVQRGDWVQRVSRR</sequence>
<feature type="domain" description="Flagellar assembly protein T N-terminal" evidence="4">
    <location>
        <begin position="24"/>
        <end position="108"/>
    </location>
</feature>
<dbReference type="InterPro" id="IPR038165">
    <property type="entry name" value="FlgT_C_sf"/>
</dbReference>
<evidence type="ECO:0000313" key="5">
    <source>
        <dbReference type="EMBL" id="SHI09310.1"/>
    </source>
</evidence>
<dbReference type="Proteomes" id="UP000184268">
    <property type="component" value="Unassembled WGS sequence"/>
</dbReference>
<accession>A0A1M5YB52</accession>
<dbReference type="OrthoDB" id="8778507at2"/>
<dbReference type="Gene3D" id="3.40.50.10610">
    <property type="entry name" value="ABC-type transport auxiliary lipoprotein component"/>
    <property type="match status" value="1"/>
</dbReference>
<feature type="domain" description="Flagellar assembly protein T C-terminal" evidence="2">
    <location>
        <begin position="304"/>
        <end position="369"/>
    </location>
</feature>
<dbReference type="STRING" id="299255.SAMN02745129_4039"/>
<evidence type="ECO:0000259" key="2">
    <source>
        <dbReference type="Pfam" id="PF16538"/>
    </source>
</evidence>
<keyword evidence="5" id="KW-0966">Cell projection</keyword>
<dbReference type="Pfam" id="PF16539">
    <property type="entry name" value="FlgT_M"/>
    <property type="match status" value="1"/>
</dbReference>
<feature type="chain" id="PRO_5009915221" evidence="1">
    <location>
        <begin position="22"/>
        <end position="374"/>
    </location>
</feature>
<evidence type="ECO:0000259" key="3">
    <source>
        <dbReference type="Pfam" id="PF16539"/>
    </source>
</evidence>
<keyword evidence="5" id="KW-0282">Flagellum</keyword>
<dbReference type="InterPro" id="IPR032388">
    <property type="entry name" value="FlgT_C"/>
</dbReference>
<dbReference type="InterPro" id="IPR038180">
    <property type="entry name" value="FlgT_N_sf"/>
</dbReference>
<keyword evidence="6" id="KW-1185">Reference proteome</keyword>
<protein>
    <submittedName>
        <fullName evidence="5">Flagellar assembly protein T, C-terminal domain</fullName>
    </submittedName>
</protein>
<dbReference type="EMBL" id="FQXG01000007">
    <property type="protein sequence ID" value="SHI09310.1"/>
    <property type="molecule type" value="Genomic_DNA"/>
</dbReference>
<organism evidence="5 6">
    <name type="scientific">Ferrimonas marina</name>
    <dbReference type="NCBI Taxonomy" id="299255"/>
    <lineage>
        <taxon>Bacteria</taxon>
        <taxon>Pseudomonadati</taxon>
        <taxon>Pseudomonadota</taxon>
        <taxon>Gammaproteobacteria</taxon>
        <taxon>Alteromonadales</taxon>
        <taxon>Ferrimonadaceae</taxon>
        <taxon>Ferrimonas</taxon>
    </lineage>
</organism>
<evidence type="ECO:0000256" key="1">
    <source>
        <dbReference type="SAM" id="SignalP"/>
    </source>
</evidence>
<dbReference type="AlphaFoldDB" id="A0A1M5YB52"/>
<dbReference type="Pfam" id="PF16548">
    <property type="entry name" value="FlgT_N"/>
    <property type="match status" value="1"/>
</dbReference>
<feature type="domain" description="Flagellar assembly protein T middle" evidence="3">
    <location>
        <begin position="114"/>
        <end position="259"/>
    </location>
</feature>